<reference evidence="1 2" key="1">
    <citation type="journal article" date="2012" name="J. Bacteriol.">
        <title>Complete Genome Sequence of Flavobacterium indicum GPSTA100-9T, Isolated from Warm Spring Water.</title>
        <authorList>
            <person name="Barbier P."/>
            <person name="Houel A."/>
            <person name="Loux V."/>
            <person name="Poulain J."/>
            <person name="Bernardet J.F."/>
            <person name="Touchon M."/>
            <person name="Duchaud E."/>
        </authorList>
    </citation>
    <scope>NUCLEOTIDE SEQUENCE [LARGE SCALE GENOMIC DNA]</scope>
    <source>
        <strain evidence="2">DSM 17447 / CIP 109464 / GPTSA100-9</strain>
    </source>
</reference>
<evidence type="ECO:0000313" key="1">
    <source>
        <dbReference type="EMBL" id="CCG52109.1"/>
    </source>
</evidence>
<organism evidence="1 2">
    <name type="scientific">Flavobacterium indicum (strain DSM 17447 / CIP 109464 / GPTSA100-9)</name>
    <dbReference type="NCBI Taxonomy" id="1094466"/>
    <lineage>
        <taxon>Bacteria</taxon>
        <taxon>Pseudomonadati</taxon>
        <taxon>Bacteroidota</taxon>
        <taxon>Flavobacteriia</taxon>
        <taxon>Flavobacteriales</taxon>
        <taxon>Flavobacteriaceae</taxon>
        <taxon>Flavobacterium</taxon>
    </lineage>
</organism>
<dbReference type="OrthoDB" id="9787478at2"/>
<dbReference type="Proteomes" id="UP000007599">
    <property type="component" value="Chromosome I"/>
</dbReference>
<dbReference type="EMBL" id="HE774682">
    <property type="protein sequence ID" value="CCG52109.1"/>
    <property type="molecule type" value="Genomic_DNA"/>
</dbReference>
<dbReference type="AlphaFoldDB" id="H8XNJ2"/>
<gene>
    <name evidence="1" type="ordered locus">KQS_00505</name>
</gene>
<name>H8XNJ2_FLAIG</name>
<reference evidence="2" key="2">
    <citation type="submission" date="2012-03" db="EMBL/GenBank/DDBJ databases">
        <title>Complete genome sequence of Flavobacterium indicum GPTSA100-9T, isolated from warm spring water.</title>
        <authorList>
            <person name="Barbier P."/>
            <person name="Houel A."/>
            <person name="Loux V."/>
            <person name="Poulain J."/>
            <person name="Bernardet J.-F."/>
            <person name="Touchon M."/>
            <person name="Duchaud E."/>
        </authorList>
    </citation>
    <scope>NUCLEOTIDE SEQUENCE [LARGE SCALE GENOMIC DNA]</scope>
    <source>
        <strain evidence="2">DSM 17447 / CIP 109464 / GPTSA100-9</strain>
    </source>
</reference>
<dbReference type="RefSeq" id="WP_014387253.1">
    <property type="nucleotide sequence ID" value="NC_017025.1"/>
</dbReference>
<accession>H8XNJ2</accession>
<sequence length="265" mass="31659">MAKATKISWTDSTWNPWKGCTKVSKACIGCYMDRSMSRNGENSKIVFKQESEFNRPLEEWKTGRKIFTCSMSDFFHHSADEWRNDAWEIIKKTPHHTYLILTKRPERIKDHLPDDWCKELYSHVWLGVTVEHQDTVHRIHTLGEIPCEIKWVSFEPLLGEIYLEKKELEIIQWGVIGGMSGYSTGEFKYEKTEKSWFLSLMYQLRSYNIPIFFKQLGTYYHYHEFKVADWAGEKYCKNFPSRFQIRQYPKYNYGEVEINNSKINK</sequence>
<evidence type="ECO:0000313" key="2">
    <source>
        <dbReference type="Proteomes" id="UP000007599"/>
    </source>
</evidence>
<dbReference type="InterPro" id="IPR011101">
    <property type="entry name" value="DUF5131"/>
</dbReference>
<protein>
    <submittedName>
        <fullName evidence="1">Probable bacteriophage protein Gp37/Gp68</fullName>
    </submittedName>
</protein>
<dbReference type="KEGG" id="fin:KQS_00505"/>
<keyword evidence="2" id="KW-1185">Reference proteome</keyword>
<dbReference type="STRING" id="1094466.KQS_00505"/>
<dbReference type="Pfam" id="PF07505">
    <property type="entry name" value="DUF5131"/>
    <property type="match status" value="1"/>
</dbReference>
<dbReference type="PATRIC" id="fig|1094466.5.peg.100"/>
<proteinExistence type="predicted"/>
<dbReference type="eggNOG" id="COG4422">
    <property type="taxonomic scope" value="Bacteria"/>
</dbReference>
<dbReference type="HOGENOM" id="CLU_054184_0_1_10"/>